<keyword evidence="1" id="KW-0949">S-adenosyl-L-methionine</keyword>
<evidence type="ECO:0000256" key="1">
    <source>
        <dbReference type="ARBA" id="ARBA00022691"/>
    </source>
</evidence>
<dbReference type="CDD" id="cd01335">
    <property type="entry name" value="Radical_SAM"/>
    <property type="match status" value="1"/>
</dbReference>
<reference evidence="6" key="1">
    <citation type="submission" date="2019-08" db="EMBL/GenBank/DDBJ databases">
        <authorList>
            <person name="Kucharzyk K."/>
            <person name="Murdoch R.W."/>
            <person name="Higgins S."/>
            <person name="Loffler F."/>
        </authorList>
    </citation>
    <scope>NUCLEOTIDE SEQUENCE</scope>
</reference>
<keyword evidence="2" id="KW-0479">Metal-binding</keyword>
<name>A0A644ZMG3_9ZZZZ</name>
<dbReference type="AlphaFoldDB" id="A0A644ZMG3"/>
<dbReference type="CDD" id="cd21109">
    <property type="entry name" value="SPASM"/>
    <property type="match status" value="1"/>
</dbReference>
<dbReference type="EMBL" id="VSSQ01009613">
    <property type="protein sequence ID" value="MPM42129.1"/>
    <property type="molecule type" value="Genomic_DNA"/>
</dbReference>
<gene>
    <name evidence="6" type="primary">pqqE_37</name>
    <name evidence="6" type="ORF">SDC9_88791</name>
</gene>
<dbReference type="SUPFAM" id="SSF102114">
    <property type="entry name" value="Radical SAM enzymes"/>
    <property type="match status" value="1"/>
</dbReference>
<protein>
    <submittedName>
        <fullName evidence="6">Coenzyme PQQ synthesis protein E</fullName>
    </submittedName>
</protein>
<comment type="caution">
    <text evidence="6">The sequence shown here is derived from an EMBL/GenBank/DDBJ whole genome shotgun (WGS) entry which is preliminary data.</text>
</comment>
<dbReference type="SFLD" id="SFLDS00029">
    <property type="entry name" value="Radical_SAM"/>
    <property type="match status" value="1"/>
</dbReference>
<proteinExistence type="predicted"/>
<evidence type="ECO:0000259" key="5">
    <source>
        <dbReference type="PROSITE" id="PS51918"/>
    </source>
</evidence>
<dbReference type="Gene3D" id="3.20.20.70">
    <property type="entry name" value="Aldolase class I"/>
    <property type="match status" value="1"/>
</dbReference>
<dbReference type="InterPro" id="IPR050377">
    <property type="entry name" value="Radical_SAM_PqqE_MftC-like"/>
</dbReference>
<evidence type="ECO:0000256" key="3">
    <source>
        <dbReference type="ARBA" id="ARBA00023004"/>
    </source>
</evidence>
<keyword evidence="3" id="KW-0408">Iron</keyword>
<dbReference type="InterPro" id="IPR007197">
    <property type="entry name" value="rSAM"/>
</dbReference>
<evidence type="ECO:0000256" key="2">
    <source>
        <dbReference type="ARBA" id="ARBA00022723"/>
    </source>
</evidence>
<feature type="domain" description="Radical SAM core" evidence="5">
    <location>
        <begin position="25"/>
        <end position="254"/>
    </location>
</feature>
<dbReference type="PANTHER" id="PTHR11228">
    <property type="entry name" value="RADICAL SAM DOMAIN PROTEIN"/>
    <property type="match status" value="1"/>
</dbReference>
<evidence type="ECO:0000313" key="6">
    <source>
        <dbReference type="EMBL" id="MPM42129.1"/>
    </source>
</evidence>
<organism evidence="6">
    <name type="scientific">bioreactor metagenome</name>
    <dbReference type="NCBI Taxonomy" id="1076179"/>
    <lineage>
        <taxon>unclassified sequences</taxon>
        <taxon>metagenomes</taxon>
        <taxon>ecological metagenomes</taxon>
    </lineage>
</organism>
<dbReference type="Pfam" id="PF04055">
    <property type="entry name" value="Radical_SAM"/>
    <property type="match status" value="1"/>
</dbReference>
<dbReference type="PANTHER" id="PTHR11228:SF7">
    <property type="entry name" value="PQQA PEPTIDE CYCLASE"/>
    <property type="match status" value="1"/>
</dbReference>
<sequence length="365" mass="42938">MDLVRKAFDFGDGVFKYNFFSKFKTLYPKFLIINLTYKCNSRCVMCNIWKMKPQKELSFEDWKSILKDPLFKKTEVVTISGGEAFLYQDYLKTIKLIIYRLPKLKKIVLNSNGFGKNVAENILKVADCCRLKNIKLAVTISIDEIGERHDKIRRIKNGFDKTMMTLDKLVIAIDSGIKIDLSVASVLMNKNIDRYKKIREFFIGKKINHGFQLIGFHDTYVNNLEEKNNLGFIGEDKKKILKFLEKMKNKGGFESFYWDDMYKMYKNNERRKTPCVFLKNGLVVDSIGDVYYCLSAKPIGNFVKEKRSISEIYFDSKNIEFRNNLWIKNCRYCNSGCDVTKAVAYDFKKYLIFRMKRLFETSFDK</sequence>
<accession>A0A644ZMG3</accession>
<dbReference type="SFLD" id="SFLDG01067">
    <property type="entry name" value="SPASM/twitch_domain_containing"/>
    <property type="match status" value="1"/>
</dbReference>
<dbReference type="InterPro" id="IPR058240">
    <property type="entry name" value="rSAM_sf"/>
</dbReference>
<dbReference type="GO" id="GO:0003824">
    <property type="term" value="F:catalytic activity"/>
    <property type="evidence" value="ECO:0007669"/>
    <property type="project" value="InterPro"/>
</dbReference>
<dbReference type="InterPro" id="IPR023885">
    <property type="entry name" value="4Fe4S-binding_SPASM_dom"/>
</dbReference>
<dbReference type="GO" id="GO:0046872">
    <property type="term" value="F:metal ion binding"/>
    <property type="evidence" value="ECO:0007669"/>
    <property type="project" value="UniProtKB-KW"/>
</dbReference>
<dbReference type="GO" id="GO:0051536">
    <property type="term" value="F:iron-sulfur cluster binding"/>
    <property type="evidence" value="ECO:0007669"/>
    <property type="project" value="UniProtKB-KW"/>
</dbReference>
<evidence type="ECO:0000256" key="4">
    <source>
        <dbReference type="ARBA" id="ARBA00023014"/>
    </source>
</evidence>
<dbReference type="PROSITE" id="PS51918">
    <property type="entry name" value="RADICAL_SAM"/>
    <property type="match status" value="1"/>
</dbReference>
<dbReference type="Pfam" id="PF13186">
    <property type="entry name" value="SPASM"/>
    <property type="match status" value="1"/>
</dbReference>
<keyword evidence="4" id="KW-0411">Iron-sulfur</keyword>
<dbReference type="InterPro" id="IPR013785">
    <property type="entry name" value="Aldolase_TIM"/>
</dbReference>